<sequence length="434" mass="49048">MTSVCINGTLQQPVPEAQSHQITPVRLRTIVESAHLNFLIGAGTSSSYFVALGNIEDALTQVTDSQASQAVKALVRASIQAYFFERVLAPNTKIIERDESAEGILRSYARFIRTLNRILLRRRSTLLSKQVNIFTTNVDMLFEVAMEESGIDYSDGFSGKIRPKFNLGDFSTLRFRTGSRYEHRFEVPVFNLIKIHGSAAWRQHQSENRKTDIFFDHSLDLVREVAAHFEEAKSYLIPVLVDPQPEDQGPTIRPIDDLIADAVQRLGGADKEPLEVAGFAAVYNKLGIVNPDKRKFATTVLNETYYELIRRLANELEKENSVLFVHGFSFRDEHLRDIVLRAARTNPTLQIIVFCYSREGLESYEQLLPDVELKNGNIEFVTPAEPARGEKERKITLDVLESDYFASIVPDKTPDPDQRIEIDISTPPAETSND</sequence>
<feature type="region of interest" description="Disordered" evidence="1">
    <location>
        <begin position="410"/>
        <end position="434"/>
    </location>
</feature>
<keyword evidence="3" id="KW-1185">Reference proteome</keyword>
<evidence type="ECO:0000313" key="2">
    <source>
        <dbReference type="EMBL" id="AOZ72289.1"/>
    </source>
</evidence>
<name>A0A1D9MJD1_9ACTO</name>
<dbReference type="SUPFAM" id="SSF52467">
    <property type="entry name" value="DHS-like NAD/FAD-binding domain"/>
    <property type="match status" value="1"/>
</dbReference>
<evidence type="ECO:0008006" key="4">
    <source>
        <dbReference type="Google" id="ProtNLM"/>
    </source>
</evidence>
<dbReference type="EMBL" id="CP017812">
    <property type="protein sequence ID" value="AOZ72289.1"/>
    <property type="molecule type" value="Genomic_DNA"/>
</dbReference>
<gene>
    <name evidence="2" type="ORF">BK816_02385</name>
</gene>
<evidence type="ECO:0000313" key="3">
    <source>
        <dbReference type="Proteomes" id="UP000176288"/>
    </source>
</evidence>
<accession>A0A1D9MJD1</accession>
<organism evidence="2 3">
    <name type="scientific">Boudabousia tangfeifanii</name>
    <dbReference type="NCBI Taxonomy" id="1912795"/>
    <lineage>
        <taxon>Bacteria</taxon>
        <taxon>Bacillati</taxon>
        <taxon>Actinomycetota</taxon>
        <taxon>Actinomycetes</taxon>
        <taxon>Actinomycetales</taxon>
        <taxon>Actinomycetaceae</taxon>
        <taxon>Boudabousia</taxon>
    </lineage>
</organism>
<dbReference type="OrthoDB" id="9808492at2"/>
<dbReference type="AlphaFoldDB" id="A0A1D9MJD1"/>
<dbReference type="STRING" id="1912795.BK816_02385"/>
<dbReference type="RefSeq" id="WP_071163755.1">
    <property type="nucleotide sequence ID" value="NZ_CP017812.1"/>
</dbReference>
<reference evidence="2 3" key="1">
    <citation type="submission" date="2016-10" db="EMBL/GenBank/DDBJ databases">
        <title>Actinomyces aegypiusis sp. nov., isolated from the Aegypius monachus in Qinghai Tibet Plateau China.</title>
        <authorList>
            <person name="Wang Y."/>
        </authorList>
    </citation>
    <scope>NUCLEOTIDE SEQUENCE [LARGE SCALE GENOMIC DNA]</scope>
    <source>
        <strain evidence="2 3">VUL4_3</strain>
    </source>
</reference>
<dbReference type="Proteomes" id="UP000176288">
    <property type="component" value="Chromosome"/>
</dbReference>
<dbReference type="InterPro" id="IPR029035">
    <property type="entry name" value="DHS-like_NAD/FAD-binding_dom"/>
</dbReference>
<protein>
    <recommendedName>
        <fullName evidence="4">SIR2-like domain-containing protein</fullName>
    </recommendedName>
</protein>
<proteinExistence type="predicted"/>
<evidence type="ECO:0000256" key="1">
    <source>
        <dbReference type="SAM" id="MobiDB-lite"/>
    </source>
</evidence>
<feature type="compositionally biased region" description="Basic and acidic residues" evidence="1">
    <location>
        <begin position="412"/>
        <end position="422"/>
    </location>
</feature>
<dbReference type="KEGG" id="avu:BK816_02385"/>